<dbReference type="AlphaFoldDB" id="A0A1H0HDJ7"/>
<evidence type="ECO:0000256" key="4">
    <source>
        <dbReference type="ARBA" id="ARBA00022692"/>
    </source>
</evidence>
<feature type="transmembrane region" description="Helical" evidence="7">
    <location>
        <begin position="245"/>
        <end position="267"/>
    </location>
</feature>
<evidence type="ECO:0000256" key="5">
    <source>
        <dbReference type="ARBA" id="ARBA00022989"/>
    </source>
</evidence>
<feature type="transmembrane region" description="Helical" evidence="7">
    <location>
        <begin position="187"/>
        <end position="204"/>
    </location>
</feature>
<feature type="transmembrane region" description="Helical" evidence="7">
    <location>
        <begin position="612"/>
        <end position="631"/>
    </location>
</feature>
<sequence length="728" mass="80783">MKFLLRLTSSRKAVWITILLWVFAAGALSIAPSANDHTINTGENDLPVQADAVIAEEKIQEYFPEDDGQLALLVFTQETEWNNGSGWENIAVITEWIADDFPLDTIDEAVPFHEFPEGARSAFRSEDGTTMVLPVVLESGLAMEEINDTVMEIMQQGEETLEQGELYVTGPAGIASDTIAIFSNADLTLLFSTIGLVLLLLIIIYRSPLLAFIPLAAAGIVYQITDRVLGMFAANEIFTIETQSLSIVMILLLGATTDYSLFIFSRFREELRLQKNKFVSMTKAVDGVAKPIFFSGGTVFAAMLVLLLAQYGPYNNFAYTFAVTIAVVLLAGLTLIPALFTAVGRRAFWPMIPKVGEKTLEKNRFWGGIGSLVTKRPILTGSLVLIFLVINASNVPTIQQSFNLINSFPEEMQSRVGFEVMEESYPAGDLAPVTVILESEDGFDLHEAEWEYIAKLEQLLRADDGVYEVTFLSLEEIEENNNLDATGHALSGQLIMAQHPYDHASLDTVERLNQQRQELLAESGLPPEEFSLFLAGESAKQADVRALNERDTLVVAMTVTLVITLMLFWQTRSLIAPLYMMATILLSYLSALGLSWFIFHNLFGFEAMSYRIPLYAFVFLVALGVDYNIMLISRIREEAKYYSTNFAVKRGVALTGGVISSAGLILAATFGVLMTQPLMELYMFGFIVGLGILLDAFLVRGILVPAIVTVLGKWNWWPVHEKNFEERK</sequence>
<dbReference type="OrthoDB" id="2365435at2"/>
<dbReference type="Pfam" id="PF03176">
    <property type="entry name" value="MMPL"/>
    <property type="match status" value="2"/>
</dbReference>
<feature type="transmembrane region" description="Helical" evidence="7">
    <location>
        <begin position="209"/>
        <end position="225"/>
    </location>
</feature>
<keyword evidence="5 7" id="KW-1133">Transmembrane helix</keyword>
<keyword evidence="10" id="KW-1185">Reference proteome</keyword>
<evidence type="ECO:0000256" key="3">
    <source>
        <dbReference type="ARBA" id="ARBA00022475"/>
    </source>
</evidence>
<keyword evidence="6 7" id="KW-0472">Membrane</keyword>
<keyword evidence="4 7" id="KW-0812">Transmembrane</keyword>
<feature type="transmembrane region" description="Helical" evidence="7">
    <location>
        <begin position="553"/>
        <end position="571"/>
    </location>
</feature>
<protein>
    <submittedName>
        <fullName evidence="9">Putative drug exporter of the RND superfamily</fullName>
    </submittedName>
</protein>
<evidence type="ECO:0000313" key="10">
    <source>
        <dbReference type="Proteomes" id="UP000198778"/>
    </source>
</evidence>
<dbReference type="RefSeq" id="WP_090843287.1">
    <property type="nucleotide sequence ID" value="NZ_FNIL01000008.1"/>
</dbReference>
<dbReference type="STRING" id="745820.SAMN04488053_10859"/>
<accession>A0A1H0HDJ7</accession>
<evidence type="ECO:0000256" key="2">
    <source>
        <dbReference type="ARBA" id="ARBA00010157"/>
    </source>
</evidence>
<organism evidence="9 10">
    <name type="scientific">Alkalicoccus daliensis</name>
    <dbReference type="NCBI Taxonomy" id="745820"/>
    <lineage>
        <taxon>Bacteria</taxon>
        <taxon>Bacillati</taxon>
        <taxon>Bacillota</taxon>
        <taxon>Bacilli</taxon>
        <taxon>Bacillales</taxon>
        <taxon>Bacillaceae</taxon>
        <taxon>Alkalicoccus</taxon>
    </lineage>
</organism>
<proteinExistence type="inferred from homology"/>
<dbReference type="EMBL" id="FNIL01000008">
    <property type="protein sequence ID" value="SDO17114.1"/>
    <property type="molecule type" value="Genomic_DNA"/>
</dbReference>
<comment type="subcellular location">
    <subcellularLocation>
        <location evidence="1">Cell membrane</location>
        <topology evidence="1">Multi-pass membrane protein</topology>
    </subcellularLocation>
</comment>
<keyword evidence="3" id="KW-1003">Cell membrane</keyword>
<comment type="similarity">
    <text evidence="2">Belongs to the resistance-nodulation-cell division (RND) (TC 2.A.6) family. MmpL subfamily.</text>
</comment>
<evidence type="ECO:0000256" key="1">
    <source>
        <dbReference type="ARBA" id="ARBA00004651"/>
    </source>
</evidence>
<gene>
    <name evidence="9" type="ORF">SAMN04488053_10859</name>
</gene>
<dbReference type="Gene3D" id="1.20.1640.10">
    <property type="entry name" value="Multidrug efflux transporter AcrB transmembrane domain"/>
    <property type="match status" value="2"/>
</dbReference>
<evidence type="ECO:0000256" key="7">
    <source>
        <dbReference type="SAM" id="Phobius"/>
    </source>
</evidence>
<dbReference type="GO" id="GO:0005886">
    <property type="term" value="C:plasma membrane"/>
    <property type="evidence" value="ECO:0007669"/>
    <property type="project" value="UniProtKB-SubCell"/>
</dbReference>
<dbReference type="PANTHER" id="PTHR33406">
    <property type="entry name" value="MEMBRANE PROTEIN MJ1562-RELATED"/>
    <property type="match status" value="1"/>
</dbReference>
<name>A0A1H0HDJ7_9BACI</name>
<dbReference type="PANTHER" id="PTHR33406:SF6">
    <property type="entry name" value="MEMBRANE PROTEIN YDGH-RELATED"/>
    <property type="match status" value="1"/>
</dbReference>
<feature type="transmembrane region" description="Helical" evidence="7">
    <location>
        <begin position="317"/>
        <end position="344"/>
    </location>
</feature>
<dbReference type="InterPro" id="IPR050545">
    <property type="entry name" value="Mycobact_MmpL"/>
</dbReference>
<dbReference type="Proteomes" id="UP000198778">
    <property type="component" value="Unassembled WGS sequence"/>
</dbReference>
<evidence type="ECO:0000259" key="8">
    <source>
        <dbReference type="PROSITE" id="PS50156"/>
    </source>
</evidence>
<evidence type="ECO:0000256" key="6">
    <source>
        <dbReference type="ARBA" id="ARBA00023136"/>
    </source>
</evidence>
<dbReference type="InterPro" id="IPR004869">
    <property type="entry name" value="MMPL_dom"/>
</dbReference>
<reference evidence="10" key="1">
    <citation type="submission" date="2016-10" db="EMBL/GenBank/DDBJ databases">
        <authorList>
            <person name="Varghese N."/>
            <person name="Submissions S."/>
        </authorList>
    </citation>
    <scope>NUCLEOTIDE SEQUENCE [LARGE SCALE GENOMIC DNA]</scope>
    <source>
        <strain evidence="10">CGMCC 1.10369</strain>
    </source>
</reference>
<feature type="transmembrane region" description="Helical" evidence="7">
    <location>
        <begin position="681"/>
        <end position="703"/>
    </location>
</feature>
<evidence type="ECO:0000313" key="9">
    <source>
        <dbReference type="EMBL" id="SDO17114.1"/>
    </source>
</evidence>
<feature type="transmembrane region" description="Helical" evidence="7">
    <location>
        <begin position="578"/>
        <end position="600"/>
    </location>
</feature>
<feature type="domain" description="SSD" evidence="8">
    <location>
        <begin position="581"/>
        <end position="709"/>
    </location>
</feature>
<feature type="transmembrane region" description="Helical" evidence="7">
    <location>
        <begin position="288"/>
        <end position="311"/>
    </location>
</feature>
<dbReference type="InterPro" id="IPR000731">
    <property type="entry name" value="SSD"/>
</dbReference>
<feature type="transmembrane region" description="Helical" evidence="7">
    <location>
        <begin position="652"/>
        <end position="675"/>
    </location>
</feature>
<dbReference type="SUPFAM" id="SSF82866">
    <property type="entry name" value="Multidrug efflux transporter AcrB transmembrane domain"/>
    <property type="match status" value="2"/>
</dbReference>
<dbReference type="PROSITE" id="PS50156">
    <property type="entry name" value="SSD"/>
    <property type="match status" value="1"/>
</dbReference>